<dbReference type="Proteomes" id="UP001642484">
    <property type="component" value="Unassembled WGS sequence"/>
</dbReference>
<comment type="caution">
    <text evidence="2">The sequence shown here is derived from an EMBL/GenBank/DDBJ whole genome shotgun (WGS) entry which is preliminary data.</text>
</comment>
<reference evidence="2 3" key="1">
    <citation type="submission" date="2024-02" db="EMBL/GenBank/DDBJ databases">
        <authorList>
            <person name="Chen Y."/>
            <person name="Shah S."/>
            <person name="Dougan E. K."/>
            <person name="Thang M."/>
            <person name="Chan C."/>
        </authorList>
    </citation>
    <scope>NUCLEOTIDE SEQUENCE [LARGE SCALE GENOMIC DNA]</scope>
</reference>
<gene>
    <name evidence="2" type="ORF">CCMP2556_LOCUS18342</name>
</gene>
<protein>
    <submittedName>
        <fullName evidence="2">Uncharacterized protein</fullName>
    </submittedName>
</protein>
<proteinExistence type="predicted"/>
<feature type="region of interest" description="Disordered" evidence="1">
    <location>
        <begin position="1"/>
        <end position="81"/>
    </location>
</feature>
<organism evidence="2 3">
    <name type="scientific">Durusdinium trenchii</name>
    <dbReference type="NCBI Taxonomy" id="1381693"/>
    <lineage>
        <taxon>Eukaryota</taxon>
        <taxon>Sar</taxon>
        <taxon>Alveolata</taxon>
        <taxon>Dinophyceae</taxon>
        <taxon>Suessiales</taxon>
        <taxon>Symbiodiniaceae</taxon>
        <taxon>Durusdinium</taxon>
    </lineage>
</organism>
<evidence type="ECO:0000313" key="3">
    <source>
        <dbReference type="Proteomes" id="UP001642484"/>
    </source>
</evidence>
<feature type="region of interest" description="Disordered" evidence="1">
    <location>
        <begin position="186"/>
        <end position="213"/>
    </location>
</feature>
<name>A0ABP0KXM2_9DINO</name>
<accession>A0ABP0KXM2</accession>
<evidence type="ECO:0000256" key="1">
    <source>
        <dbReference type="SAM" id="MobiDB-lite"/>
    </source>
</evidence>
<sequence length="213" mass="23384">MADGPGRAGRGAKLGELPLAQLEELLSSAKTGRDEDEEDAEPSAARTPKPRTPKQRQGTRTKRPASPGSTARKKSSKMEDEEWIATQPHDVSNAGDEVVDGPFWEVYRLQTSKEEFFQSQECCTGFFCMSRVWNEGLGAQCSFPRRPGGLPSPSPTCMRCFVTTAIFSVQRLGTLMSVDIRNRPLPNAQPAAEEPGLFDSRPSGWSHPTEEAE</sequence>
<evidence type="ECO:0000313" key="2">
    <source>
        <dbReference type="EMBL" id="CAK9031560.1"/>
    </source>
</evidence>
<dbReference type="EMBL" id="CAXAMN010010347">
    <property type="protein sequence ID" value="CAK9031560.1"/>
    <property type="molecule type" value="Genomic_DNA"/>
</dbReference>
<feature type="compositionally biased region" description="Basic residues" evidence="1">
    <location>
        <begin position="48"/>
        <end position="63"/>
    </location>
</feature>
<keyword evidence="3" id="KW-1185">Reference proteome</keyword>